<dbReference type="GO" id="GO:0009279">
    <property type="term" value="C:cell outer membrane"/>
    <property type="evidence" value="ECO:0007669"/>
    <property type="project" value="UniProtKB-SubCell"/>
</dbReference>
<sequence length="709" mass="80374">MKTSLKILTGLLLLSAIPSQGQLARLLASNALNGDKQFESYAFADALGYYRRAYKNDTASHELEWKIAECYRLLNNSKKAEEWYAKIVHEENVIPTAKFYYAEALKSNGKYSEAKRWFEEYDHDVDDHRIQKKIDAIENQHVLISDASFYDVSSVSFNIEAADFAPTYYKDGVVFVSARRKALLQNEYAWDNSVFLDLYYTEAISHHEFGEVKSFDSKINSKLHDGPISFYLNGSKAVFTRNNIIKGRQNRSSEDTNHLQLYFAERGENGWNHITPFEYNNDEYSLGHATLSGDGFTMVFVSDMPGGEGKSDLYITRYETGSWTKPENLGDVINTKGDELFPFYKDSVLYFASSGHGGLGGLDVFAIDFRNPEEIINLGAPINSSLDDFGFIIRGREGYFSSNRDGNDNIYHFVDNRPTLMTVNGLVENDSDGTPIPIAMVDINDSIQLVTDDQGRFSVKLPLNSNYLFEASKLDFELVKSENKYINRSFNETVVLKLKPAGLFAKVIAVDKETRVTLSEPLIKLKNLTTGEVIEPLLIEKEATLFPLDKNSTYEIMGAKREYFTGHINESTTNQKGEIDWEVPLDRIVLDKEIKIENIYYDLDKAILRAEAKEELDKLVKVLIENPTIKIELGSHTDSRGSDSYNHDLSQRRAESAVNYIVEQGIESSRIVAKGYGETKPVNQCTNGVACETDMHQANRRTEFMVTEY</sequence>
<reference evidence="7 8" key="1">
    <citation type="submission" date="2017-06" db="EMBL/GenBank/DDBJ databases">
        <authorList>
            <person name="Kim H.J."/>
            <person name="Triplett B.A."/>
        </authorList>
    </citation>
    <scope>NUCLEOTIDE SEQUENCE [LARGE SCALE GENOMIC DNA]</scope>
    <source>
        <strain evidence="7 8">DSM 19307</strain>
    </source>
</reference>
<dbReference type="SUPFAM" id="SSF82171">
    <property type="entry name" value="DPP6 N-terminal domain-like"/>
    <property type="match status" value="1"/>
</dbReference>
<evidence type="ECO:0000256" key="5">
    <source>
        <dbReference type="SAM" id="SignalP"/>
    </source>
</evidence>
<evidence type="ECO:0000256" key="1">
    <source>
        <dbReference type="ARBA" id="ARBA00004442"/>
    </source>
</evidence>
<dbReference type="SUPFAM" id="SSF103088">
    <property type="entry name" value="OmpA-like"/>
    <property type="match status" value="1"/>
</dbReference>
<dbReference type="PROSITE" id="PS51123">
    <property type="entry name" value="OMPA_2"/>
    <property type="match status" value="1"/>
</dbReference>
<evidence type="ECO:0000313" key="7">
    <source>
        <dbReference type="EMBL" id="SNT20847.1"/>
    </source>
</evidence>
<dbReference type="InterPro" id="IPR011659">
    <property type="entry name" value="WD40"/>
</dbReference>
<dbReference type="InterPro" id="IPR006664">
    <property type="entry name" value="OMP_bac"/>
</dbReference>
<dbReference type="InterPro" id="IPR011990">
    <property type="entry name" value="TPR-like_helical_dom_sf"/>
</dbReference>
<organism evidence="7 8">
    <name type="scientific">Ekhidna lutea</name>
    <dbReference type="NCBI Taxonomy" id="447679"/>
    <lineage>
        <taxon>Bacteria</taxon>
        <taxon>Pseudomonadati</taxon>
        <taxon>Bacteroidota</taxon>
        <taxon>Cytophagia</taxon>
        <taxon>Cytophagales</taxon>
        <taxon>Reichenbachiellaceae</taxon>
        <taxon>Ekhidna</taxon>
    </lineage>
</organism>
<evidence type="ECO:0000259" key="6">
    <source>
        <dbReference type="PROSITE" id="PS51123"/>
    </source>
</evidence>
<keyword evidence="5" id="KW-0732">Signal</keyword>
<name>A0A239KR24_EKHLU</name>
<dbReference type="Proteomes" id="UP000198393">
    <property type="component" value="Unassembled WGS sequence"/>
</dbReference>
<proteinExistence type="predicted"/>
<feature type="chain" id="PRO_5012218588" evidence="5">
    <location>
        <begin position="22"/>
        <end position="709"/>
    </location>
</feature>
<dbReference type="RefSeq" id="WP_179213425.1">
    <property type="nucleotide sequence ID" value="NZ_FZPD01000004.1"/>
</dbReference>
<accession>A0A239KR24</accession>
<feature type="signal peptide" evidence="5">
    <location>
        <begin position="1"/>
        <end position="21"/>
    </location>
</feature>
<evidence type="ECO:0000256" key="3">
    <source>
        <dbReference type="ARBA" id="ARBA00023237"/>
    </source>
</evidence>
<evidence type="ECO:0000313" key="8">
    <source>
        <dbReference type="Proteomes" id="UP000198393"/>
    </source>
</evidence>
<dbReference type="AlphaFoldDB" id="A0A239KR24"/>
<dbReference type="Gene3D" id="1.25.40.10">
    <property type="entry name" value="Tetratricopeptide repeat domain"/>
    <property type="match status" value="1"/>
</dbReference>
<dbReference type="PANTHER" id="PTHR30329">
    <property type="entry name" value="STATOR ELEMENT OF FLAGELLAR MOTOR COMPLEX"/>
    <property type="match status" value="1"/>
</dbReference>
<dbReference type="Pfam" id="PF00691">
    <property type="entry name" value="OmpA"/>
    <property type="match status" value="1"/>
</dbReference>
<evidence type="ECO:0000256" key="2">
    <source>
        <dbReference type="ARBA" id="ARBA00023136"/>
    </source>
</evidence>
<dbReference type="CDD" id="cd07185">
    <property type="entry name" value="OmpA_C-like"/>
    <property type="match status" value="1"/>
</dbReference>
<protein>
    <submittedName>
        <fullName evidence="7">WD40-like Beta Propeller Repeat</fullName>
    </submittedName>
</protein>
<dbReference type="InterPro" id="IPR006665">
    <property type="entry name" value="OmpA-like"/>
</dbReference>
<dbReference type="EMBL" id="FZPD01000004">
    <property type="protein sequence ID" value="SNT20847.1"/>
    <property type="molecule type" value="Genomic_DNA"/>
</dbReference>
<gene>
    <name evidence="7" type="ORF">SAMN05421640_2865</name>
</gene>
<dbReference type="InterPro" id="IPR008969">
    <property type="entry name" value="CarboxyPept-like_regulatory"/>
</dbReference>
<dbReference type="InterPro" id="IPR050330">
    <property type="entry name" value="Bact_OuterMem_StrucFunc"/>
</dbReference>
<keyword evidence="2 4" id="KW-0472">Membrane</keyword>
<dbReference type="InterPro" id="IPR036737">
    <property type="entry name" value="OmpA-like_sf"/>
</dbReference>
<dbReference type="Pfam" id="PF07676">
    <property type="entry name" value="PD40"/>
    <property type="match status" value="1"/>
</dbReference>
<dbReference type="PRINTS" id="PR01021">
    <property type="entry name" value="OMPADOMAIN"/>
</dbReference>
<dbReference type="Gene3D" id="3.30.1330.60">
    <property type="entry name" value="OmpA-like domain"/>
    <property type="match status" value="1"/>
</dbReference>
<dbReference type="PANTHER" id="PTHR30329:SF21">
    <property type="entry name" value="LIPOPROTEIN YIAD-RELATED"/>
    <property type="match status" value="1"/>
</dbReference>
<keyword evidence="8" id="KW-1185">Reference proteome</keyword>
<dbReference type="SUPFAM" id="SSF48452">
    <property type="entry name" value="TPR-like"/>
    <property type="match status" value="1"/>
</dbReference>
<feature type="domain" description="OmpA-like" evidence="6">
    <location>
        <begin position="590"/>
        <end position="709"/>
    </location>
</feature>
<evidence type="ECO:0000256" key="4">
    <source>
        <dbReference type="PROSITE-ProRule" id="PRU00473"/>
    </source>
</evidence>
<comment type="subcellular location">
    <subcellularLocation>
        <location evidence="1">Cell outer membrane</location>
    </subcellularLocation>
</comment>
<dbReference type="SUPFAM" id="SSF49464">
    <property type="entry name" value="Carboxypeptidase regulatory domain-like"/>
    <property type="match status" value="1"/>
</dbReference>
<keyword evidence="3" id="KW-0998">Cell outer membrane</keyword>